<protein>
    <recommendedName>
        <fullName evidence="3 7">Probable cobyric acid synthase</fullName>
    </recommendedName>
</protein>
<dbReference type="CDD" id="cd01750">
    <property type="entry name" value="GATase1_CobQ"/>
    <property type="match status" value="1"/>
</dbReference>
<dbReference type="PROSITE" id="PS51273">
    <property type="entry name" value="GATASE_TYPE_1"/>
    <property type="match status" value="1"/>
</dbReference>
<dbReference type="Proteomes" id="UP000000391">
    <property type="component" value="Chromosome"/>
</dbReference>
<proteinExistence type="inferred from homology"/>
<keyword evidence="5 7" id="KW-0315">Glutamine amidotransferase</keyword>
<sequence>MKSKTNGDTKSLLILGTASHVGKSAIVTALCNVFSRNYRVAPFKAQNMSLNSWITKDGKEIGIAQAIQAKAAGVEPTADMNPILLKPKGDRQSQVIILGEPYADKTAGEYYDSIEDTHEILKGSLDRLSDEYEIIVMEGAGGAAEINLYERDVVNIGTARATNAPIILVGDIERGGVFASLYGTIELLPEDVRKRVSGFIINKFRGDPEILNPGLEELEKRTGIPVLGVLPFSSINIPSEDSVSINDKSNNNDSSNDVEIAIIRLPRISNFTDFEPLEKLAKVNYVDLEDNLGNPDAVIIPGTKNTISDFVDLRESGMYDQIKKLHGKIPIIGICGGYQMLGTKIHDSGVEGEQKAEYEGLGLLDIETIFDAYKKTTVQTTKTITCGGPLLEPIKGEKISGYEIHMGDTTSQNFVFDDDGCMDDTGLVFGTYLHGLFENENIRNSFVRYLCEKKGLEFKPQKIISQQEAYNMLGDMVSDGLDMEKLYDILGIGSGKV</sequence>
<comment type="function">
    <text evidence="6 7">Catalyzes amidations at positions B, D, E, and G on adenosylcobyrinic A,C-diamide. NH(2) groups are provided by glutamine, and one molecule of ATP is hydrogenolyzed for each amidation.</text>
</comment>
<name>D7E611_METEZ</name>
<dbReference type="KEGG" id="mev:Metev_0101"/>
<feature type="domain" description="CobQ/CobB/MinD/ParA nucleotide binding" evidence="8">
    <location>
        <begin position="13"/>
        <end position="234"/>
    </location>
</feature>
<dbReference type="InterPro" id="IPR027417">
    <property type="entry name" value="P-loop_NTPase"/>
</dbReference>
<feature type="domain" description="CobB/CobQ-like glutamine amidotransferase" evidence="9">
    <location>
        <begin position="259"/>
        <end position="441"/>
    </location>
</feature>
<evidence type="ECO:0000256" key="2">
    <source>
        <dbReference type="ARBA" id="ARBA00006205"/>
    </source>
</evidence>
<organism evidence="10 11">
    <name type="scientific">Methanohalobium evestigatum (strain ATCC BAA-1072 / DSM 3721 / NBRC 107634 / OCM 161 / Z-7303)</name>
    <dbReference type="NCBI Taxonomy" id="644295"/>
    <lineage>
        <taxon>Archaea</taxon>
        <taxon>Methanobacteriati</taxon>
        <taxon>Methanobacteriota</taxon>
        <taxon>Stenosarchaea group</taxon>
        <taxon>Methanomicrobia</taxon>
        <taxon>Methanosarcinales</taxon>
        <taxon>Methanosarcinaceae</taxon>
        <taxon>Methanohalobium</taxon>
    </lineage>
</organism>
<evidence type="ECO:0000313" key="11">
    <source>
        <dbReference type="Proteomes" id="UP000000391"/>
    </source>
</evidence>
<dbReference type="NCBIfam" id="NF001989">
    <property type="entry name" value="PRK00784.1"/>
    <property type="match status" value="1"/>
</dbReference>
<dbReference type="CDD" id="cd05389">
    <property type="entry name" value="CobQ_N"/>
    <property type="match status" value="1"/>
</dbReference>
<dbReference type="RefSeq" id="WP_013193601.1">
    <property type="nucleotide sequence ID" value="NC_014253.1"/>
</dbReference>
<reference evidence="10 11" key="1">
    <citation type="submission" date="2010-06" db="EMBL/GenBank/DDBJ databases">
        <title>Complete sequence chromosome of Methanohalobium evestigatum Z-7303.</title>
        <authorList>
            <consortium name="US DOE Joint Genome Institute"/>
            <person name="Lucas S."/>
            <person name="Copeland A."/>
            <person name="Lapidus A."/>
            <person name="Cheng J.-F."/>
            <person name="Bruce D."/>
            <person name="Goodwin L."/>
            <person name="Pitluck S."/>
            <person name="Saunders E."/>
            <person name="Detter J.C."/>
            <person name="Han C."/>
            <person name="Tapia R."/>
            <person name="Land M."/>
            <person name="Hauser L."/>
            <person name="Kyrpides N."/>
            <person name="Mikhailova N."/>
            <person name="Sieprawska-Lupa M."/>
            <person name="Whitman W.B."/>
            <person name="Anderson I."/>
            <person name="Woyke T."/>
        </authorList>
    </citation>
    <scope>NUCLEOTIDE SEQUENCE [LARGE SCALE GENOMIC DNA]</scope>
    <source>
        <strain evidence="11">ATCC BAA-1072 / DSM 3721 / NBRC 107634 / OCM 161 / Z-7303</strain>
    </source>
</reference>
<dbReference type="PANTHER" id="PTHR21343">
    <property type="entry name" value="DETHIOBIOTIN SYNTHETASE"/>
    <property type="match status" value="1"/>
</dbReference>
<dbReference type="AlphaFoldDB" id="D7E611"/>
<dbReference type="InterPro" id="IPR033949">
    <property type="entry name" value="CobQ_GATase1"/>
</dbReference>
<evidence type="ECO:0000256" key="7">
    <source>
        <dbReference type="HAMAP-Rule" id="MF_00028"/>
    </source>
</evidence>
<evidence type="ECO:0000256" key="1">
    <source>
        <dbReference type="ARBA" id="ARBA00004953"/>
    </source>
</evidence>
<gene>
    <name evidence="7" type="primary">cobQ</name>
    <name evidence="10" type="ordered locus">Metev_0101</name>
</gene>
<dbReference type="OrthoDB" id="53136at2157"/>
<keyword evidence="4 7" id="KW-0169">Cobalamin biosynthesis</keyword>
<evidence type="ECO:0000256" key="5">
    <source>
        <dbReference type="ARBA" id="ARBA00022962"/>
    </source>
</evidence>
<dbReference type="Gene3D" id="3.40.50.880">
    <property type="match status" value="1"/>
</dbReference>
<dbReference type="EMBL" id="CP002069">
    <property type="protein sequence ID" value="ADI73033.1"/>
    <property type="molecule type" value="Genomic_DNA"/>
</dbReference>
<dbReference type="PANTHER" id="PTHR21343:SF1">
    <property type="entry name" value="COBYRIC ACID SYNTHASE"/>
    <property type="match status" value="1"/>
</dbReference>
<keyword evidence="11" id="KW-1185">Reference proteome</keyword>
<dbReference type="InterPro" id="IPR004459">
    <property type="entry name" value="CobQ_synth"/>
</dbReference>
<dbReference type="HAMAP" id="MF_00028">
    <property type="entry name" value="CobQ"/>
    <property type="match status" value="1"/>
</dbReference>
<dbReference type="HOGENOM" id="CLU_019250_2_2_2"/>
<comment type="similarity">
    <text evidence="2 7">Belongs to the CobB/CobQ family. CobQ subfamily.</text>
</comment>
<evidence type="ECO:0000256" key="3">
    <source>
        <dbReference type="ARBA" id="ARBA00014921"/>
    </source>
</evidence>
<dbReference type="SUPFAM" id="SSF52540">
    <property type="entry name" value="P-loop containing nucleoside triphosphate hydrolases"/>
    <property type="match status" value="1"/>
</dbReference>
<dbReference type="GO" id="GO:0009236">
    <property type="term" value="P:cobalamin biosynthetic process"/>
    <property type="evidence" value="ECO:0007669"/>
    <property type="project" value="UniProtKB-UniRule"/>
</dbReference>
<feature type="active site" evidence="7">
    <location>
        <position position="434"/>
    </location>
</feature>
<dbReference type="InterPro" id="IPR002586">
    <property type="entry name" value="CobQ/CobB/MinD/ParA_Nub-bd_dom"/>
</dbReference>
<evidence type="ECO:0000259" key="8">
    <source>
        <dbReference type="Pfam" id="PF01656"/>
    </source>
</evidence>
<dbReference type="Pfam" id="PF01656">
    <property type="entry name" value="CbiA"/>
    <property type="match status" value="1"/>
</dbReference>
<dbReference type="SUPFAM" id="SSF52317">
    <property type="entry name" value="Class I glutamine amidotransferase-like"/>
    <property type="match status" value="1"/>
</dbReference>
<dbReference type="NCBIfam" id="TIGR00313">
    <property type="entry name" value="cobQ"/>
    <property type="match status" value="1"/>
</dbReference>
<evidence type="ECO:0000256" key="6">
    <source>
        <dbReference type="ARBA" id="ARBA00025166"/>
    </source>
</evidence>
<dbReference type="UniPathway" id="UPA00148"/>
<dbReference type="InterPro" id="IPR029062">
    <property type="entry name" value="Class_I_gatase-like"/>
</dbReference>
<dbReference type="GO" id="GO:0015420">
    <property type="term" value="F:ABC-type vitamin B12 transporter activity"/>
    <property type="evidence" value="ECO:0007669"/>
    <property type="project" value="UniProtKB-UniRule"/>
</dbReference>
<accession>D7E611</accession>
<dbReference type="STRING" id="644295.Metev_0101"/>
<feature type="active site" description="Nucleophile" evidence="7">
    <location>
        <position position="335"/>
    </location>
</feature>
<dbReference type="GeneID" id="9345712"/>
<evidence type="ECO:0000256" key="4">
    <source>
        <dbReference type="ARBA" id="ARBA00022573"/>
    </source>
</evidence>
<dbReference type="Gene3D" id="3.40.50.300">
    <property type="entry name" value="P-loop containing nucleotide triphosphate hydrolases"/>
    <property type="match status" value="1"/>
</dbReference>
<evidence type="ECO:0000259" key="9">
    <source>
        <dbReference type="Pfam" id="PF07685"/>
    </source>
</evidence>
<dbReference type="Pfam" id="PF07685">
    <property type="entry name" value="GATase_3"/>
    <property type="match status" value="1"/>
</dbReference>
<evidence type="ECO:0000313" key="10">
    <source>
        <dbReference type="EMBL" id="ADI73033.1"/>
    </source>
</evidence>
<dbReference type="InterPro" id="IPR047045">
    <property type="entry name" value="CobQ_N"/>
</dbReference>
<dbReference type="InterPro" id="IPR011698">
    <property type="entry name" value="GATase_3"/>
</dbReference>
<dbReference type="GO" id="GO:0003824">
    <property type="term" value="F:catalytic activity"/>
    <property type="evidence" value="ECO:0007669"/>
    <property type="project" value="InterPro"/>
</dbReference>
<comment type="pathway">
    <text evidence="1 7">Cofactor biosynthesis; adenosylcobalamin biosynthesis.</text>
</comment>
<dbReference type="PROSITE" id="PS51274">
    <property type="entry name" value="GATASE_COBBQ"/>
    <property type="match status" value="1"/>
</dbReference>